<evidence type="ECO:0000259" key="9">
    <source>
        <dbReference type="SMART" id="SM01390"/>
    </source>
</evidence>
<feature type="domain" description="Small ribosomal subunit protein uS4 N-terminal" evidence="9">
    <location>
        <begin position="1"/>
        <end position="87"/>
    </location>
</feature>
<dbReference type="Pfam" id="PF00163">
    <property type="entry name" value="Ribosomal_S4"/>
    <property type="match status" value="1"/>
</dbReference>
<dbReference type="SMART" id="SM01390">
    <property type="entry name" value="Ribosomal_S4"/>
    <property type="match status" value="1"/>
</dbReference>
<dbReference type="NCBIfam" id="TIGR01017">
    <property type="entry name" value="rpsD_bact"/>
    <property type="match status" value="1"/>
</dbReference>
<dbReference type="InterPro" id="IPR002942">
    <property type="entry name" value="S4_RNA-bd"/>
</dbReference>
<sequence length="196" mass="22747">MKKLKKYKVCRRLGSPIFEKCQNQQFARSLSRKKMKRPNMSTYNIQLLEKQKTRLGYGISERQLSRYVKEAVAEHGNPAVLLFQKLESRLDNVVYRLGLAKTRRMARQAVSHGHFAVNDKRTRVPSHSIRPGDKITIREGSRVSTMFSNLPERLKDYHLPEWLKFDINNLQGEVTARPTGKEEVAGLDAVLEFYSR</sequence>
<evidence type="ECO:0000256" key="7">
    <source>
        <dbReference type="HAMAP-Rule" id="MF_01306"/>
    </source>
</evidence>
<evidence type="ECO:0000313" key="11">
    <source>
        <dbReference type="Proteomes" id="UP000182253"/>
    </source>
</evidence>
<dbReference type="Gene3D" id="1.10.1050.10">
    <property type="entry name" value="Ribosomal Protein S4 Delta 41, Chain A, domain 1"/>
    <property type="match status" value="1"/>
</dbReference>
<comment type="function">
    <text evidence="7">One of the primary rRNA binding proteins, it binds directly to 16S rRNA where it nucleates assembly of the body of the 30S subunit.</text>
</comment>
<keyword evidence="4 7" id="KW-0689">Ribosomal protein</keyword>
<dbReference type="NCBIfam" id="NF003717">
    <property type="entry name" value="PRK05327.1"/>
    <property type="match status" value="1"/>
</dbReference>
<evidence type="ECO:0000259" key="8">
    <source>
        <dbReference type="SMART" id="SM00363"/>
    </source>
</evidence>
<dbReference type="FunFam" id="3.10.290.10:FF:000001">
    <property type="entry name" value="30S ribosomal protein S4"/>
    <property type="match status" value="1"/>
</dbReference>
<dbReference type="GO" id="GO:0003735">
    <property type="term" value="F:structural constituent of ribosome"/>
    <property type="evidence" value="ECO:0007669"/>
    <property type="project" value="InterPro"/>
</dbReference>
<evidence type="ECO:0000256" key="5">
    <source>
        <dbReference type="ARBA" id="ARBA00023274"/>
    </source>
</evidence>
<feature type="domain" description="RNA-binding S4" evidence="8">
    <location>
        <begin position="88"/>
        <end position="151"/>
    </location>
</feature>
<dbReference type="CDD" id="cd00165">
    <property type="entry name" value="S4"/>
    <property type="match status" value="1"/>
</dbReference>
<keyword evidence="2 7" id="KW-0699">rRNA-binding</keyword>
<organism evidence="10 11">
    <name type="scientific">Candidatus Nomurabacteria bacterium RIFCSPHIGHO2_01_FULL_39_9</name>
    <dbReference type="NCBI Taxonomy" id="1801735"/>
    <lineage>
        <taxon>Bacteria</taxon>
        <taxon>Candidatus Nomuraibacteriota</taxon>
    </lineage>
</organism>
<dbReference type="InterPro" id="IPR022801">
    <property type="entry name" value="Ribosomal_uS4"/>
</dbReference>
<name>A0A1F6UVX2_9BACT</name>
<accession>A0A1F6UVX2</accession>
<keyword evidence="3 7" id="KW-0694">RNA-binding</keyword>
<reference evidence="10 11" key="1">
    <citation type="journal article" date="2016" name="Nat. Commun.">
        <title>Thousands of microbial genomes shed light on interconnected biogeochemical processes in an aquifer system.</title>
        <authorList>
            <person name="Anantharaman K."/>
            <person name="Brown C.T."/>
            <person name="Hug L.A."/>
            <person name="Sharon I."/>
            <person name="Castelle C.J."/>
            <person name="Probst A.J."/>
            <person name="Thomas B.C."/>
            <person name="Singh A."/>
            <person name="Wilkins M.J."/>
            <person name="Karaoz U."/>
            <person name="Brodie E.L."/>
            <person name="Williams K.H."/>
            <person name="Hubbard S.S."/>
            <person name="Banfield J.F."/>
        </authorList>
    </citation>
    <scope>NUCLEOTIDE SEQUENCE [LARGE SCALE GENOMIC DNA]</scope>
</reference>
<dbReference type="GO" id="GO:0042274">
    <property type="term" value="P:ribosomal small subunit biogenesis"/>
    <property type="evidence" value="ECO:0007669"/>
    <property type="project" value="TreeGrafter"/>
</dbReference>
<dbReference type="InterPro" id="IPR001912">
    <property type="entry name" value="Ribosomal_uS4_N"/>
</dbReference>
<dbReference type="Proteomes" id="UP000182253">
    <property type="component" value="Unassembled WGS sequence"/>
</dbReference>
<comment type="similarity">
    <text evidence="1 7">Belongs to the universal ribosomal protein uS4 family.</text>
</comment>
<dbReference type="STRING" id="1801735.A2645_00355"/>
<dbReference type="InterPro" id="IPR005709">
    <property type="entry name" value="Ribosomal_uS4_bac-type"/>
</dbReference>
<comment type="subunit">
    <text evidence="7">Part of the 30S ribosomal subunit. Contacts protein S5. The interaction surface between S4 and S5 is involved in control of translational fidelity.</text>
</comment>
<evidence type="ECO:0000256" key="1">
    <source>
        <dbReference type="ARBA" id="ARBA00007465"/>
    </source>
</evidence>
<keyword evidence="5 7" id="KW-0687">Ribonucleoprotein</keyword>
<dbReference type="Gene3D" id="3.10.290.10">
    <property type="entry name" value="RNA-binding S4 domain"/>
    <property type="match status" value="1"/>
</dbReference>
<dbReference type="GO" id="GO:0019843">
    <property type="term" value="F:rRNA binding"/>
    <property type="evidence" value="ECO:0007669"/>
    <property type="project" value="UniProtKB-UniRule"/>
</dbReference>
<dbReference type="GO" id="GO:0006412">
    <property type="term" value="P:translation"/>
    <property type="evidence" value="ECO:0007669"/>
    <property type="project" value="UniProtKB-UniRule"/>
</dbReference>
<dbReference type="HAMAP" id="MF_01306_B">
    <property type="entry name" value="Ribosomal_uS4_B"/>
    <property type="match status" value="1"/>
</dbReference>
<proteinExistence type="inferred from homology"/>
<dbReference type="Pfam" id="PF01479">
    <property type="entry name" value="S4"/>
    <property type="match status" value="1"/>
</dbReference>
<dbReference type="InterPro" id="IPR036986">
    <property type="entry name" value="S4_RNA-bd_sf"/>
</dbReference>
<dbReference type="SMART" id="SM00363">
    <property type="entry name" value="S4"/>
    <property type="match status" value="1"/>
</dbReference>
<evidence type="ECO:0000256" key="4">
    <source>
        <dbReference type="ARBA" id="ARBA00022980"/>
    </source>
</evidence>
<evidence type="ECO:0000256" key="3">
    <source>
        <dbReference type="ARBA" id="ARBA00022884"/>
    </source>
</evidence>
<dbReference type="PROSITE" id="PS50889">
    <property type="entry name" value="S4"/>
    <property type="match status" value="1"/>
</dbReference>
<dbReference type="PANTHER" id="PTHR11831:SF4">
    <property type="entry name" value="SMALL RIBOSOMAL SUBUNIT PROTEIN US4M"/>
    <property type="match status" value="1"/>
</dbReference>
<evidence type="ECO:0000256" key="2">
    <source>
        <dbReference type="ARBA" id="ARBA00022730"/>
    </source>
</evidence>
<dbReference type="PANTHER" id="PTHR11831">
    <property type="entry name" value="30S 40S RIBOSOMAL PROTEIN"/>
    <property type="match status" value="1"/>
</dbReference>
<protein>
    <recommendedName>
        <fullName evidence="6 7">Small ribosomal subunit protein uS4</fullName>
    </recommendedName>
</protein>
<dbReference type="EMBL" id="MFTL01000018">
    <property type="protein sequence ID" value="OGI61444.1"/>
    <property type="molecule type" value="Genomic_DNA"/>
</dbReference>
<comment type="caution">
    <text evidence="10">The sequence shown here is derived from an EMBL/GenBank/DDBJ whole genome shotgun (WGS) entry which is preliminary data.</text>
</comment>
<dbReference type="GO" id="GO:0015935">
    <property type="term" value="C:small ribosomal subunit"/>
    <property type="evidence" value="ECO:0007669"/>
    <property type="project" value="InterPro"/>
</dbReference>
<comment type="function">
    <text evidence="7">With S5 and S12 plays an important role in translational accuracy.</text>
</comment>
<dbReference type="AlphaFoldDB" id="A0A1F6UVX2"/>
<dbReference type="SUPFAM" id="SSF55174">
    <property type="entry name" value="Alpha-L RNA-binding motif"/>
    <property type="match status" value="1"/>
</dbReference>
<gene>
    <name evidence="7" type="primary">rpsD</name>
    <name evidence="10" type="ORF">A2645_00355</name>
</gene>
<evidence type="ECO:0000313" key="10">
    <source>
        <dbReference type="EMBL" id="OGI61444.1"/>
    </source>
</evidence>
<evidence type="ECO:0000256" key="6">
    <source>
        <dbReference type="ARBA" id="ARBA00035254"/>
    </source>
</evidence>